<accession>A0AC61DAQ9</accession>
<organism evidence="1 2">
    <name type="scientific">Sporanaerobium hydrogeniformans</name>
    <dbReference type="NCBI Taxonomy" id="3072179"/>
    <lineage>
        <taxon>Bacteria</taxon>
        <taxon>Bacillati</taxon>
        <taxon>Bacillota</taxon>
        <taxon>Clostridia</taxon>
        <taxon>Lachnospirales</taxon>
        <taxon>Lachnospiraceae</taxon>
        <taxon>Sporanaerobium</taxon>
    </lineage>
</organism>
<keyword evidence="2" id="KW-1185">Reference proteome</keyword>
<sequence length="348" mass="40593">MHIKMDKKSYAHKLLRWFDTNKRQMPWRETRDPYAIWVSEVMLQQTQVNTVIPYYIRFMERFPNPKALAEASLEEVHHYWQGLGYYRRAENLQKGAQLVSEKWGGQMPKEPKEIREIPGIGPYTLGAICSIAYGIPLPAVDGNVMRILARQFCISDDIGVAKNRKIFEDKVMELMPEDPNRFNQALMELGAVICTPQNPECTICPVASLCEAHRRGEETLYPIKRKKIKVIEEAYTLVLLKKENKYGLEKRPEEGLLAQLWGIPMIEASKGKNYKQKTNEFIQPLEPKLHVFSHRKWQMEPIVITWSHEREEELKRCKTNTSPIDYFTIEAFKKLPIGTAFKKILDQL</sequence>
<evidence type="ECO:0000313" key="1">
    <source>
        <dbReference type="EMBL" id="PHV69853.1"/>
    </source>
</evidence>
<dbReference type="Proteomes" id="UP000224460">
    <property type="component" value="Unassembled WGS sequence"/>
</dbReference>
<name>A0AC61DAQ9_9FIRM</name>
<comment type="caution">
    <text evidence="1">The sequence shown here is derived from an EMBL/GenBank/DDBJ whole genome shotgun (WGS) entry which is preliminary data.</text>
</comment>
<proteinExistence type="predicted"/>
<dbReference type="EMBL" id="PEDL01000017">
    <property type="protein sequence ID" value="PHV69853.1"/>
    <property type="molecule type" value="Genomic_DNA"/>
</dbReference>
<gene>
    <name evidence="1" type="primary">mutY</name>
    <name evidence="1" type="ORF">CS063_13520</name>
</gene>
<reference evidence="1" key="1">
    <citation type="submission" date="2017-10" db="EMBL/GenBank/DDBJ databases">
        <title>Genome sequence of cellulolytic Lachnospiraceae bacterium XHS1971 isolated from hotspring sediment.</title>
        <authorList>
            <person name="Vasudevan G."/>
            <person name="Joshi A.J."/>
            <person name="Hivarkar S."/>
            <person name="Lanjekar V.B."/>
            <person name="Dhakephalkar P.K."/>
            <person name="Dagar S."/>
        </authorList>
    </citation>
    <scope>NUCLEOTIDE SEQUENCE</scope>
    <source>
        <strain evidence="1">XHS1971</strain>
    </source>
</reference>
<protein>
    <submittedName>
        <fullName evidence="1">A/G-specific adenine glycosylase</fullName>
    </submittedName>
</protein>
<evidence type="ECO:0000313" key="2">
    <source>
        <dbReference type="Proteomes" id="UP000224460"/>
    </source>
</evidence>